<proteinExistence type="predicted"/>
<dbReference type="EMBL" id="JAOYEY010000006">
    <property type="protein sequence ID" value="MCV9884099.1"/>
    <property type="molecule type" value="Genomic_DNA"/>
</dbReference>
<dbReference type="PANTHER" id="PTHR46889:SF5">
    <property type="entry name" value="INTEGRASE PROTEIN"/>
    <property type="match status" value="1"/>
</dbReference>
<feature type="coiled-coil region" evidence="2">
    <location>
        <begin position="96"/>
        <end position="130"/>
    </location>
</feature>
<keyword evidence="2" id="KW-0175">Coiled coil</keyword>
<reference evidence="4 5" key="1">
    <citation type="submission" date="2022-10" db="EMBL/GenBank/DDBJ databases">
        <title>Draft genome assembly of moderately radiation resistant bacterium Metabacillus halosaccharovorans.</title>
        <authorList>
            <person name="Pal S."/>
            <person name="Gopinathan A."/>
        </authorList>
    </citation>
    <scope>NUCLEOTIDE SEQUENCE [LARGE SCALE GENOMIC DNA]</scope>
    <source>
        <strain evidence="4 5">VITHBRA001</strain>
    </source>
</reference>
<dbReference type="InterPro" id="IPR046929">
    <property type="entry name" value="HTH_Tnp"/>
</dbReference>
<dbReference type="SUPFAM" id="SSF46689">
    <property type="entry name" value="Homeodomain-like"/>
    <property type="match status" value="1"/>
</dbReference>
<dbReference type="Gene3D" id="3.30.420.10">
    <property type="entry name" value="Ribonuclease H-like superfamily/Ribonuclease H"/>
    <property type="match status" value="1"/>
</dbReference>
<protein>
    <submittedName>
        <fullName evidence="4">IS3 family transposase</fullName>
    </submittedName>
</protein>
<organism evidence="4 5">
    <name type="scientific">Metabacillus halosaccharovorans</name>
    <dbReference type="NCBI Taxonomy" id="930124"/>
    <lineage>
        <taxon>Bacteria</taxon>
        <taxon>Bacillati</taxon>
        <taxon>Bacillota</taxon>
        <taxon>Bacilli</taxon>
        <taxon>Bacillales</taxon>
        <taxon>Bacillaceae</taxon>
        <taxon>Metabacillus</taxon>
    </lineage>
</organism>
<dbReference type="RefSeq" id="WP_264141137.1">
    <property type="nucleotide sequence ID" value="NZ_JAOYEY010000006.1"/>
</dbReference>
<dbReference type="InterPro" id="IPR012337">
    <property type="entry name" value="RNaseH-like_sf"/>
</dbReference>
<name>A0ABT3DAM0_9BACI</name>
<dbReference type="InterPro" id="IPR048020">
    <property type="entry name" value="Transpos_IS3"/>
</dbReference>
<dbReference type="InterPro" id="IPR036397">
    <property type="entry name" value="RNaseH_sf"/>
</dbReference>
<dbReference type="PANTHER" id="PTHR46889">
    <property type="entry name" value="TRANSPOSASE INSF FOR INSERTION SEQUENCE IS3B-RELATED"/>
    <property type="match status" value="1"/>
</dbReference>
<evidence type="ECO:0000256" key="1">
    <source>
        <dbReference type="ARBA" id="ARBA00002286"/>
    </source>
</evidence>
<dbReference type="InterPro" id="IPR009057">
    <property type="entry name" value="Homeodomain-like_sf"/>
</dbReference>
<dbReference type="InterPro" id="IPR001584">
    <property type="entry name" value="Integrase_cat-core"/>
</dbReference>
<dbReference type="Pfam" id="PF20310">
    <property type="entry name" value="HTH_Tnp_2"/>
    <property type="match status" value="1"/>
</dbReference>
<sequence>MKKKLFSKNEMKELEKNPNVLSVTEKVITYHPDFKVKAVLENIKGESPARIFMDHGFDLDIIGKDLPRKRLYRWRKIYNESGEMGLTLDNRGKTRVERTSAKELSMEEKLKKAEARIKYLEVENGLLKKARRVREAGVGEEKTVLTSSEKFQLIDRTIRQGQLKNMVNYLCDLARVSRSGYYVWLKAGGIRKSRLEQDEKDILLLKEIFYKKNQKVGALQIKMFLENDKKVVMNHKKIRRLMRKYNLVAKVRRMNPYKKMAKASQEHRVIPNHLKREFSQAEPGKVLLTDITYLYYGNGQKGYLSCVKDGSTKEILAHYLSNSLEMDIVYKTLEVLKKSVLNKFHSKAILHSDQGVHYTNPLFQKKVKELGITQSMSRRGNCWDNAPMESFFGHFKDEVEYKGCKSLSELKHVVNAYMKEYNHHRYQWGLNKMTPDQYRSHLLTA</sequence>
<accession>A0ABT3DAM0</accession>
<dbReference type="InterPro" id="IPR050900">
    <property type="entry name" value="Transposase_IS3/IS150/IS904"/>
</dbReference>
<dbReference type="SUPFAM" id="SSF53098">
    <property type="entry name" value="Ribonuclease H-like"/>
    <property type="match status" value="1"/>
</dbReference>
<evidence type="ECO:0000313" key="5">
    <source>
        <dbReference type="Proteomes" id="UP001526147"/>
    </source>
</evidence>
<dbReference type="Pfam" id="PF13276">
    <property type="entry name" value="HTH_21"/>
    <property type="match status" value="1"/>
</dbReference>
<evidence type="ECO:0000313" key="4">
    <source>
        <dbReference type="EMBL" id="MCV9884099.1"/>
    </source>
</evidence>
<dbReference type="Proteomes" id="UP001526147">
    <property type="component" value="Unassembled WGS sequence"/>
</dbReference>
<keyword evidence="5" id="KW-1185">Reference proteome</keyword>
<dbReference type="NCBIfam" id="NF033516">
    <property type="entry name" value="transpos_IS3"/>
    <property type="match status" value="1"/>
</dbReference>
<feature type="domain" description="Integrase catalytic" evidence="3">
    <location>
        <begin position="279"/>
        <end position="443"/>
    </location>
</feature>
<evidence type="ECO:0000259" key="3">
    <source>
        <dbReference type="PROSITE" id="PS50994"/>
    </source>
</evidence>
<comment type="caution">
    <text evidence="4">The sequence shown here is derived from an EMBL/GenBank/DDBJ whole genome shotgun (WGS) entry which is preliminary data.</text>
</comment>
<dbReference type="Pfam" id="PF13683">
    <property type="entry name" value="rve_3"/>
    <property type="match status" value="1"/>
</dbReference>
<dbReference type="PROSITE" id="PS50994">
    <property type="entry name" value="INTEGRASE"/>
    <property type="match status" value="1"/>
</dbReference>
<dbReference type="InterPro" id="IPR025948">
    <property type="entry name" value="HTH-like_dom"/>
</dbReference>
<evidence type="ECO:0000256" key="2">
    <source>
        <dbReference type="SAM" id="Coils"/>
    </source>
</evidence>
<gene>
    <name evidence="4" type="ORF">OIH86_00135</name>
</gene>
<comment type="function">
    <text evidence="1">Involved in the transposition of the insertion sequence.</text>
</comment>